<protein>
    <submittedName>
        <fullName evidence="1">Uncharacterized protein</fullName>
    </submittedName>
</protein>
<comment type="caution">
    <text evidence="1">The sequence shown here is derived from an EMBL/GenBank/DDBJ whole genome shotgun (WGS) entry which is preliminary data.</text>
</comment>
<dbReference type="Proteomes" id="UP000765509">
    <property type="component" value="Unassembled WGS sequence"/>
</dbReference>
<name>A0A9Q3CXY1_9BASI</name>
<sequence length="103" mass="11225">MGVHTATPDLKQAPGKLSSQLVATDFMSSRTKLKLTSSKDQENVEHTSHSVLTPNPVTFTNIGSPLPSMVITRHLIILQPAGGCLKLHKTHLFAHIHLQPVLM</sequence>
<proteinExistence type="predicted"/>
<gene>
    <name evidence="1" type="ORF">O181_031602</name>
</gene>
<accession>A0A9Q3CXY1</accession>
<dbReference type="EMBL" id="AVOT02011307">
    <property type="protein sequence ID" value="MBW0491887.1"/>
    <property type="molecule type" value="Genomic_DNA"/>
</dbReference>
<reference evidence="1" key="1">
    <citation type="submission" date="2021-03" db="EMBL/GenBank/DDBJ databases">
        <title>Draft genome sequence of rust myrtle Austropuccinia psidii MF-1, a brazilian biotype.</title>
        <authorList>
            <person name="Quecine M.C."/>
            <person name="Pachon D.M.R."/>
            <person name="Bonatelli M.L."/>
            <person name="Correr F.H."/>
            <person name="Franceschini L.M."/>
            <person name="Leite T.F."/>
            <person name="Margarido G.R.A."/>
            <person name="Almeida C.A."/>
            <person name="Ferrarezi J.A."/>
            <person name="Labate C.A."/>
        </authorList>
    </citation>
    <scope>NUCLEOTIDE SEQUENCE</scope>
    <source>
        <strain evidence="1">MF-1</strain>
    </source>
</reference>
<organism evidence="1 2">
    <name type="scientific">Austropuccinia psidii MF-1</name>
    <dbReference type="NCBI Taxonomy" id="1389203"/>
    <lineage>
        <taxon>Eukaryota</taxon>
        <taxon>Fungi</taxon>
        <taxon>Dikarya</taxon>
        <taxon>Basidiomycota</taxon>
        <taxon>Pucciniomycotina</taxon>
        <taxon>Pucciniomycetes</taxon>
        <taxon>Pucciniales</taxon>
        <taxon>Sphaerophragmiaceae</taxon>
        <taxon>Austropuccinia</taxon>
    </lineage>
</organism>
<keyword evidence="2" id="KW-1185">Reference proteome</keyword>
<dbReference type="AlphaFoldDB" id="A0A9Q3CXY1"/>
<evidence type="ECO:0000313" key="2">
    <source>
        <dbReference type="Proteomes" id="UP000765509"/>
    </source>
</evidence>
<evidence type="ECO:0000313" key="1">
    <source>
        <dbReference type="EMBL" id="MBW0491887.1"/>
    </source>
</evidence>